<proteinExistence type="predicted"/>
<accession>A0A4V3F6A4</accession>
<dbReference type="RefSeq" id="WP_133880494.1">
    <property type="nucleotide sequence ID" value="NZ_MWIN01000006.1"/>
</dbReference>
<feature type="domain" description="SnoaL-like" evidence="1">
    <location>
        <begin position="20"/>
        <end position="117"/>
    </location>
</feature>
<evidence type="ECO:0000313" key="2">
    <source>
        <dbReference type="EMBL" id="TDU31946.1"/>
    </source>
</evidence>
<keyword evidence="3" id="KW-1185">Reference proteome</keyword>
<dbReference type="Proteomes" id="UP000295341">
    <property type="component" value="Unassembled WGS sequence"/>
</dbReference>
<dbReference type="InterPro" id="IPR037401">
    <property type="entry name" value="SnoaL-like"/>
</dbReference>
<sequence length="148" mass="16740">MRIDQVEPQNEAQREQLRLVRHWEQTYNTDVGRLVRECYAPDAHLCFNSAEVRGHEQLLRVCEGVFGACPTRRMRVDHVHFSGVDTVILEAAILDLAQPEFYSPFCTILTVRDGRIATDRTYLEPTRWPGLAGAVAHVSPGGLGRKDP</sequence>
<protein>
    <submittedName>
        <fullName evidence="2">SnoaL-like protein</fullName>
    </submittedName>
</protein>
<dbReference type="Pfam" id="PF12680">
    <property type="entry name" value="SnoaL_2"/>
    <property type="match status" value="1"/>
</dbReference>
<dbReference type="Gene3D" id="3.10.450.50">
    <property type="match status" value="1"/>
</dbReference>
<dbReference type="InterPro" id="IPR032710">
    <property type="entry name" value="NTF2-like_dom_sf"/>
</dbReference>
<name>A0A4V3F6A4_9GAMM</name>
<comment type="caution">
    <text evidence="2">The sequence shown here is derived from an EMBL/GenBank/DDBJ whole genome shotgun (WGS) entry which is preliminary data.</text>
</comment>
<evidence type="ECO:0000313" key="3">
    <source>
        <dbReference type="Proteomes" id="UP000295341"/>
    </source>
</evidence>
<dbReference type="OrthoDB" id="129343at2"/>
<dbReference type="SUPFAM" id="SSF54427">
    <property type="entry name" value="NTF2-like"/>
    <property type="match status" value="1"/>
</dbReference>
<gene>
    <name evidence="2" type="ORF">DFR24_1330</name>
</gene>
<reference evidence="2 3" key="1">
    <citation type="submission" date="2019-03" db="EMBL/GenBank/DDBJ databases">
        <title>Genomic Encyclopedia of Type Strains, Phase IV (KMG-IV): sequencing the most valuable type-strain genomes for metagenomic binning, comparative biology and taxonomic classification.</title>
        <authorList>
            <person name="Goeker M."/>
        </authorList>
    </citation>
    <scope>NUCLEOTIDE SEQUENCE [LARGE SCALE GENOMIC DNA]</scope>
    <source>
        <strain evidence="2 3">DSM 26377</strain>
    </source>
</reference>
<dbReference type="EMBL" id="SOBT01000008">
    <property type="protein sequence ID" value="TDU31946.1"/>
    <property type="molecule type" value="Genomic_DNA"/>
</dbReference>
<organism evidence="2 3">
    <name type="scientific">Panacagrimonas perspica</name>
    <dbReference type="NCBI Taxonomy" id="381431"/>
    <lineage>
        <taxon>Bacteria</taxon>
        <taxon>Pseudomonadati</taxon>
        <taxon>Pseudomonadota</taxon>
        <taxon>Gammaproteobacteria</taxon>
        <taxon>Nevskiales</taxon>
        <taxon>Nevskiaceae</taxon>
        <taxon>Panacagrimonas</taxon>
    </lineage>
</organism>
<evidence type="ECO:0000259" key="1">
    <source>
        <dbReference type="Pfam" id="PF12680"/>
    </source>
</evidence>
<dbReference type="AlphaFoldDB" id="A0A4V3F6A4"/>